<dbReference type="Proteomes" id="UP000282321">
    <property type="component" value="Unassembled WGS sequence"/>
</dbReference>
<dbReference type="EMBL" id="QNBC01000035">
    <property type="protein sequence ID" value="RKX66683.1"/>
    <property type="molecule type" value="Genomic_DNA"/>
</dbReference>
<dbReference type="SUPFAM" id="SSF51182">
    <property type="entry name" value="RmlC-like cupins"/>
    <property type="match status" value="1"/>
</dbReference>
<dbReference type="InterPro" id="IPR011051">
    <property type="entry name" value="RmlC_Cupin_sf"/>
</dbReference>
<feature type="active site" description="Proton donor" evidence="1">
    <location>
        <position position="131"/>
    </location>
</feature>
<dbReference type="PANTHER" id="PTHR21047">
    <property type="entry name" value="DTDP-6-DEOXY-D-GLUCOSE-3,5 EPIMERASE"/>
    <property type="match status" value="1"/>
</dbReference>
<dbReference type="InterPro" id="IPR000888">
    <property type="entry name" value="RmlC-like"/>
</dbReference>
<dbReference type="GO" id="GO:0008830">
    <property type="term" value="F:dTDP-4-dehydrorhamnose 3,5-epimerase activity"/>
    <property type="evidence" value="ECO:0007669"/>
    <property type="project" value="UniProtKB-UniRule"/>
</dbReference>
<dbReference type="InterPro" id="IPR014710">
    <property type="entry name" value="RmlC-like_jellyroll"/>
</dbReference>
<evidence type="ECO:0000256" key="2">
    <source>
        <dbReference type="PIRSR" id="PIRSR600888-3"/>
    </source>
</evidence>
<comment type="similarity">
    <text evidence="3">Belongs to the dTDP-4-dehydrorhamnose 3,5-epimerase family.</text>
</comment>
<dbReference type="Gene3D" id="2.60.120.10">
    <property type="entry name" value="Jelly Rolls"/>
    <property type="match status" value="1"/>
</dbReference>
<comment type="caution">
    <text evidence="4">The sequence shown here is derived from an EMBL/GenBank/DDBJ whole genome shotgun (WGS) entry which is preliminary data.</text>
</comment>
<dbReference type="Pfam" id="PF00908">
    <property type="entry name" value="dTDP_sugar_isom"/>
    <property type="match status" value="1"/>
</dbReference>
<organism evidence="4 5">
    <name type="scientific">candidate division TA06 bacterium</name>
    <dbReference type="NCBI Taxonomy" id="2250710"/>
    <lineage>
        <taxon>Bacteria</taxon>
        <taxon>Bacteria division TA06</taxon>
    </lineage>
</organism>
<dbReference type="UniPathway" id="UPA00124"/>
<keyword evidence="3 4" id="KW-0413">Isomerase</keyword>
<evidence type="ECO:0000256" key="1">
    <source>
        <dbReference type="PIRSR" id="PIRSR600888-1"/>
    </source>
</evidence>
<name>A0A660SAF1_UNCT6</name>
<dbReference type="PANTHER" id="PTHR21047:SF2">
    <property type="entry name" value="THYMIDINE DIPHOSPHO-4-KETO-RHAMNOSE 3,5-EPIMERASE"/>
    <property type="match status" value="1"/>
</dbReference>
<dbReference type="GO" id="GO:0000271">
    <property type="term" value="P:polysaccharide biosynthetic process"/>
    <property type="evidence" value="ECO:0007669"/>
    <property type="project" value="TreeGrafter"/>
</dbReference>
<feature type="site" description="Participates in a stacking interaction with the thymidine ring of dTDP-4-oxo-6-deoxyglucose" evidence="2">
    <location>
        <position position="137"/>
    </location>
</feature>
<dbReference type="NCBIfam" id="TIGR01221">
    <property type="entry name" value="rmlC"/>
    <property type="match status" value="1"/>
</dbReference>
<protein>
    <recommendedName>
        <fullName evidence="3">dTDP-4-dehydrorhamnose 3,5-epimerase</fullName>
        <ecNumber evidence="3">5.1.3.13</ecNumber>
    </recommendedName>
    <alternativeName>
        <fullName evidence="3">Thymidine diphospho-4-keto-rhamnose 3,5-epimerase</fullName>
    </alternativeName>
</protein>
<evidence type="ECO:0000313" key="5">
    <source>
        <dbReference type="Proteomes" id="UP000282321"/>
    </source>
</evidence>
<feature type="active site" description="Proton acceptor" evidence="1">
    <location>
        <position position="61"/>
    </location>
</feature>
<dbReference type="CDD" id="cd00438">
    <property type="entry name" value="cupin_RmlC"/>
    <property type="match status" value="1"/>
</dbReference>
<reference evidence="4 5" key="1">
    <citation type="submission" date="2018-06" db="EMBL/GenBank/DDBJ databases">
        <title>Extensive metabolic versatility and redundancy in microbially diverse, dynamic hydrothermal sediments.</title>
        <authorList>
            <person name="Dombrowski N."/>
            <person name="Teske A."/>
            <person name="Baker B.J."/>
        </authorList>
    </citation>
    <scope>NUCLEOTIDE SEQUENCE [LARGE SCALE GENOMIC DNA]</scope>
    <source>
        <strain evidence="4">B35_G9</strain>
    </source>
</reference>
<dbReference type="EC" id="5.1.3.13" evidence="3"/>
<evidence type="ECO:0000256" key="3">
    <source>
        <dbReference type="RuleBase" id="RU364069"/>
    </source>
</evidence>
<comment type="function">
    <text evidence="3">Catalyzes the epimerization of the C3' and C5'positions of dTDP-6-deoxy-D-xylo-4-hexulose, forming dTDP-6-deoxy-L-lyxo-4-hexulose.</text>
</comment>
<comment type="subunit">
    <text evidence="3">Homodimer.</text>
</comment>
<accession>A0A660SAF1</accession>
<dbReference type="GO" id="GO:0005829">
    <property type="term" value="C:cytosol"/>
    <property type="evidence" value="ECO:0007669"/>
    <property type="project" value="TreeGrafter"/>
</dbReference>
<dbReference type="AlphaFoldDB" id="A0A660SAF1"/>
<dbReference type="GO" id="GO:0019305">
    <property type="term" value="P:dTDP-rhamnose biosynthetic process"/>
    <property type="evidence" value="ECO:0007669"/>
    <property type="project" value="UniProtKB-UniRule"/>
</dbReference>
<gene>
    <name evidence="4" type="primary">rfbC</name>
    <name evidence="4" type="ORF">DRP44_03540</name>
</gene>
<evidence type="ECO:0000313" key="4">
    <source>
        <dbReference type="EMBL" id="RKX66683.1"/>
    </source>
</evidence>
<sequence length="185" mass="21352">MIVEKTDFEGLLIVIPDIFEDDRGYFFESYNCQRYTDKGISANFVQDNESMSKSGVIRGLHLQKKDSAQGKLIRIVRGKIFDVAVDLRLNSPTFGKYFSIILDDKEKKQVYIPPGFAHGFASLEDNTILHYKCTNYYNPETELTLLWNDPDIAINWPFQNPIVSDKDRKGMTFKDIKNLILRGEI</sequence>
<comment type="pathway">
    <text evidence="3">Carbohydrate biosynthesis; dTDP-L-rhamnose biosynthesis.</text>
</comment>
<comment type="catalytic activity">
    <reaction evidence="3">
        <text>dTDP-4-dehydro-6-deoxy-alpha-D-glucose = dTDP-4-dehydro-beta-L-rhamnose</text>
        <dbReference type="Rhea" id="RHEA:16969"/>
        <dbReference type="ChEBI" id="CHEBI:57649"/>
        <dbReference type="ChEBI" id="CHEBI:62830"/>
        <dbReference type="EC" id="5.1.3.13"/>
    </reaction>
</comment>
<proteinExistence type="inferred from homology"/>